<name>A0A919JPD2_9ACTN</name>
<dbReference type="InterPro" id="IPR029063">
    <property type="entry name" value="SAM-dependent_MTases_sf"/>
</dbReference>
<comment type="caution">
    <text evidence="2">The sequence shown here is derived from an EMBL/GenBank/DDBJ whole genome shotgun (WGS) entry which is preliminary data.</text>
</comment>
<evidence type="ECO:0000313" key="3">
    <source>
        <dbReference type="Proteomes" id="UP000647172"/>
    </source>
</evidence>
<dbReference type="CDD" id="cd02440">
    <property type="entry name" value="AdoMet_MTases"/>
    <property type="match status" value="1"/>
</dbReference>
<dbReference type="InterPro" id="IPR041698">
    <property type="entry name" value="Methyltransf_25"/>
</dbReference>
<dbReference type="SUPFAM" id="SSF53335">
    <property type="entry name" value="S-adenosyl-L-methionine-dependent methyltransferases"/>
    <property type="match status" value="1"/>
</dbReference>
<feature type="domain" description="Methyltransferase" evidence="1">
    <location>
        <begin position="53"/>
        <end position="149"/>
    </location>
</feature>
<dbReference type="EMBL" id="BOMQ01000081">
    <property type="protein sequence ID" value="GIE53318.1"/>
    <property type="molecule type" value="Genomic_DNA"/>
</dbReference>
<reference evidence="2" key="1">
    <citation type="submission" date="2021-01" db="EMBL/GenBank/DDBJ databases">
        <title>Whole genome shotgun sequence of Actinoplanes nipponensis NBRC 14063.</title>
        <authorList>
            <person name="Komaki H."/>
            <person name="Tamura T."/>
        </authorList>
    </citation>
    <scope>NUCLEOTIDE SEQUENCE</scope>
    <source>
        <strain evidence="2">NBRC 14063</strain>
    </source>
</reference>
<accession>A0A919JPD2</accession>
<organism evidence="2 3">
    <name type="scientific">Actinoplanes nipponensis</name>
    <dbReference type="NCBI Taxonomy" id="135950"/>
    <lineage>
        <taxon>Bacteria</taxon>
        <taxon>Bacillati</taxon>
        <taxon>Actinomycetota</taxon>
        <taxon>Actinomycetes</taxon>
        <taxon>Micromonosporales</taxon>
        <taxon>Micromonosporaceae</taxon>
        <taxon>Actinoplanes</taxon>
    </lineage>
</organism>
<dbReference type="Gene3D" id="3.40.50.150">
    <property type="entry name" value="Vaccinia Virus protein VP39"/>
    <property type="match status" value="1"/>
</dbReference>
<dbReference type="Proteomes" id="UP000647172">
    <property type="component" value="Unassembled WGS sequence"/>
</dbReference>
<proteinExistence type="predicted"/>
<sequence length="216" mass="23884">MTETPARGQRHYLPAMGKHWLLPLYDPFTRLAGVGRIHKQLLDRADLRAGQRVLEIGCGTGNLLTSLGRRGPDVDAVGIDPDPAALRRARRKAARRGLPIRYEQAFAGELPLPDADVDRVLSAFMLHHLDEGERLRALREVRRVLRPGGQLHIVDVDGTPPEDASGRGRKPRHPLVAASVPERVLAALAEAGLTNPTMTGRDTFRFGAYAFYRAER</sequence>
<dbReference type="PANTHER" id="PTHR42912">
    <property type="entry name" value="METHYLTRANSFERASE"/>
    <property type="match status" value="1"/>
</dbReference>
<protein>
    <recommendedName>
        <fullName evidence="1">Methyltransferase domain-containing protein</fullName>
    </recommendedName>
</protein>
<gene>
    <name evidence="2" type="ORF">Ani05nite_68520</name>
</gene>
<dbReference type="Pfam" id="PF13649">
    <property type="entry name" value="Methyltransf_25"/>
    <property type="match status" value="1"/>
</dbReference>
<evidence type="ECO:0000259" key="1">
    <source>
        <dbReference type="Pfam" id="PF13649"/>
    </source>
</evidence>
<dbReference type="InterPro" id="IPR050508">
    <property type="entry name" value="Methyltransf_Superfamily"/>
</dbReference>
<dbReference type="AlphaFoldDB" id="A0A919JPD2"/>
<keyword evidence="3" id="KW-1185">Reference proteome</keyword>
<dbReference type="RefSeq" id="WP_203775263.1">
    <property type="nucleotide sequence ID" value="NZ_BAAAYJ010000022.1"/>
</dbReference>
<dbReference type="GO" id="GO:0008168">
    <property type="term" value="F:methyltransferase activity"/>
    <property type="evidence" value="ECO:0007669"/>
    <property type="project" value="TreeGrafter"/>
</dbReference>
<evidence type="ECO:0000313" key="2">
    <source>
        <dbReference type="EMBL" id="GIE53318.1"/>
    </source>
</evidence>